<gene>
    <name evidence="2" type="ORF">GCM10007901_04880</name>
</gene>
<keyword evidence="1" id="KW-0812">Transmembrane</keyword>
<evidence type="ECO:0000313" key="2">
    <source>
        <dbReference type="EMBL" id="GLQ91538.1"/>
    </source>
</evidence>
<dbReference type="EMBL" id="BSOB01000005">
    <property type="protein sequence ID" value="GLQ91538.1"/>
    <property type="molecule type" value="Genomic_DNA"/>
</dbReference>
<sequence>MPLIKILIKHALLFGLIAGITVAVLMAYASDLLNQYKLVSHAQVATGSVVKPQCDQHLTFSYQFVVNGATYKGLATSDQCHQIKSGTPVSVHYLPEDPRISMGADPKESLINNVVAILIAASVVPVVLLLIFRIKLRKWEKGIEASAR</sequence>
<reference evidence="3" key="1">
    <citation type="journal article" date="2019" name="Int. J. Syst. Evol. Microbiol.">
        <title>The Global Catalogue of Microorganisms (GCM) 10K type strain sequencing project: providing services to taxonomists for standard genome sequencing and annotation.</title>
        <authorList>
            <consortium name="The Broad Institute Genomics Platform"/>
            <consortium name="The Broad Institute Genome Sequencing Center for Infectious Disease"/>
            <person name="Wu L."/>
            <person name="Ma J."/>
        </authorList>
    </citation>
    <scope>NUCLEOTIDE SEQUENCE [LARGE SCALE GENOMIC DNA]</scope>
    <source>
        <strain evidence="3">NBRC 111980</strain>
    </source>
</reference>
<keyword evidence="1" id="KW-1133">Transmembrane helix</keyword>
<protein>
    <recommendedName>
        <fullName evidence="4">DUF3592 domain-containing protein</fullName>
    </recommendedName>
</protein>
<feature type="transmembrane region" description="Helical" evidence="1">
    <location>
        <begin position="110"/>
        <end position="132"/>
    </location>
</feature>
<comment type="caution">
    <text evidence="2">The sequence shown here is derived from an EMBL/GenBank/DDBJ whole genome shotgun (WGS) entry which is preliminary data.</text>
</comment>
<keyword evidence="1" id="KW-0472">Membrane</keyword>
<accession>A0ABQ5XKC9</accession>
<organism evidence="2 3">
    <name type="scientific">Dyella acidisoli</name>
    <dbReference type="NCBI Taxonomy" id="1867834"/>
    <lineage>
        <taxon>Bacteria</taxon>
        <taxon>Pseudomonadati</taxon>
        <taxon>Pseudomonadota</taxon>
        <taxon>Gammaproteobacteria</taxon>
        <taxon>Lysobacterales</taxon>
        <taxon>Rhodanobacteraceae</taxon>
        <taxon>Dyella</taxon>
    </lineage>
</organism>
<keyword evidence="3" id="KW-1185">Reference proteome</keyword>
<proteinExistence type="predicted"/>
<evidence type="ECO:0000256" key="1">
    <source>
        <dbReference type="SAM" id="Phobius"/>
    </source>
</evidence>
<name>A0ABQ5XKC9_9GAMM</name>
<evidence type="ECO:0008006" key="4">
    <source>
        <dbReference type="Google" id="ProtNLM"/>
    </source>
</evidence>
<dbReference type="RefSeq" id="WP_284319306.1">
    <property type="nucleotide sequence ID" value="NZ_BSOB01000005.1"/>
</dbReference>
<feature type="transmembrane region" description="Helical" evidence="1">
    <location>
        <begin position="12"/>
        <end position="30"/>
    </location>
</feature>
<dbReference type="Proteomes" id="UP001156670">
    <property type="component" value="Unassembled WGS sequence"/>
</dbReference>
<evidence type="ECO:0000313" key="3">
    <source>
        <dbReference type="Proteomes" id="UP001156670"/>
    </source>
</evidence>